<dbReference type="EMBL" id="BPLR01000200">
    <property type="protein sequence ID" value="GIY92806.1"/>
    <property type="molecule type" value="Genomic_DNA"/>
</dbReference>
<evidence type="ECO:0000313" key="2">
    <source>
        <dbReference type="EMBL" id="GIY92806.1"/>
    </source>
</evidence>
<gene>
    <name evidence="2" type="ORF">CEXT_706051</name>
</gene>
<feature type="region of interest" description="Disordered" evidence="1">
    <location>
        <begin position="90"/>
        <end position="110"/>
    </location>
</feature>
<keyword evidence="3" id="KW-1185">Reference proteome</keyword>
<proteinExistence type="predicted"/>
<dbReference type="AlphaFoldDB" id="A0AAV4XFS4"/>
<sequence length="110" mass="12592">MSPPFSLAVRNKIYHRPADSDLLLRRGRKGMGPFREPTVDVSLDIKKKIRVGWCTAEENIFIPGIYFFLPCLRVFFLDVDPNKSKFCQNSLSPKPSSLPEPGRLKRLTVE</sequence>
<evidence type="ECO:0000313" key="3">
    <source>
        <dbReference type="Proteomes" id="UP001054945"/>
    </source>
</evidence>
<feature type="compositionally biased region" description="Low complexity" evidence="1">
    <location>
        <begin position="90"/>
        <end position="101"/>
    </location>
</feature>
<protein>
    <submittedName>
        <fullName evidence="2">Uncharacterized protein</fullName>
    </submittedName>
</protein>
<accession>A0AAV4XFS4</accession>
<dbReference type="Proteomes" id="UP001054945">
    <property type="component" value="Unassembled WGS sequence"/>
</dbReference>
<evidence type="ECO:0000256" key="1">
    <source>
        <dbReference type="SAM" id="MobiDB-lite"/>
    </source>
</evidence>
<comment type="caution">
    <text evidence="2">The sequence shown here is derived from an EMBL/GenBank/DDBJ whole genome shotgun (WGS) entry which is preliminary data.</text>
</comment>
<reference evidence="2 3" key="1">
    <citation type="submission" date="2021-06" db="EMBL/GenBank/DDBJ databases">
        <title>Caerostris extrusa draft genome.</title>
        <authorList>
            <person name="Kono N."/>
            <person name="Arakawa K."/>
        </authorList>
    </citation>
    <scope>NUCLEOTIDE SEQUENCE [LARGE SCALE GENOMIC DNA]</scope>
</reference>
<name>A0AAV4XFS4_CAEEX</name>
<organism evidence="2 3">
    <name type="scientific">Caerostris extrusa</name>
    <name type="common">Bark spider</name>
    <name type="synonym">Caerostris bankana</name>
    <dbReference type="NCBI Taxonomy" id="172846"/>
    <lineage>
        <taxon>Eukaryota</taxon>
        <taxon>Metazoa</taxon>
        <taxon>Ecdysozoa</taxon>
        <taxon>Arthropoda</taxon>
        <taxon>Chelicerata</taxon>
        <taxon>Arachnida</taxon>
        <taxon>Araneae</taxon>
        <taxon>Araneomorphae</taxon>
        <taxon>Entelegynae</taxon>
        <taxon>Araneoidea</taxon>
        <taxon>Araneidae</taxon>
        <taxon>Caerostris</taxon>
    </lineage>
</organism>